<feature type="compositionally biased region" description="Polar residues" evidence="1">
    <location>
        <begin position="264"/>
        <end position="278"/>
    </location>
</feature>
<evidence type="ECO:0000313" key="2">
    <source>
        <dbReference type="EMBL" id="KAL1850488.1"/>
    </source>
</evidence>
<evidence type="ECO:0000256" key="1">
    <source>
        <dbReference type="SAM" id="MobiDB-lite"/>
    </source>
</evidence>
<feature type="region of interest" description="Disordered" evidence="1">
    <location>
        <begin position="248"/>
        <end position="299"/>
    </location>
</feature>
<protein>
    <submittedName>
        <fullName evidence="2">Uncharacterized protein</fullName>
    </submittedName>
</protein>
<evidence type="ECO:0000313" key="3">
    <source>
        <dbReference type="Proteomes" id="UP001583177"/>
    </source>
</evidence>
<dbReference type="EMBL" id="JAWRVE010000185">
    <property type="protein sequence ID" value="KAL1850488.1"/>
    <property type="molecule type" value="Genomic_DNA"/>
</dbReference>
<sequence>MSIAAPNRGILATWEDTGSVLVVPMGEVRFIAFSNTLAIGTRGLGSCSVALVVSQHGAILAHIPPLPLEPSSPPASAQSKAESDPYAGDKNVRKMMGYVKDLYNYNRSFFPTSNTHVVCALYQGEVALPDQMAIMRDVFREMGLDPVRHTYDVPGNRAIPGQGTVIATSFLDGQFPSVWVEDKLVVGDFPREQVQAAMGQDRDPPSTSSGQVTVAQQSVWSGKGKAPATWAPDLESAAQDFGLLDIAQEPASSGKGKAPWTYEKQMSTTSDQSVTAQGSVPGDNKYNQTQITQVGGPTQTGRTWREVHFRVETHLTRRDEYIFRDRRV</sequence>
<feature type="region of interest" description="Disordered" evidence="1">
    <location>
        <begin position="195"/>
        <end position="228"/>
    </location>
</feature>
<comment type="caution">
    <text evidence="2">The sequence shown here is derived from an EMBL/GenBank/DDBJ whole genome shotgun (WGS) entry which is preliminary data.</text>
</comment>
<gene>
    <name evidence="2" type="ORF">Daus18300_012902</name>
</gene>
<organism evidence="2 3">
    <name type="scientific">Diaporthe australafricana</name>
    <dbReference type="NCBI Taxonomy" id="127596"/>
    <lineage>
        <taxon>Eukaryota</taxon>
        <taxon>Fungi</taxon>
        <taxon>Dikarya</taxon>
        <taxon>Ascomycota</taxon>
        <taxon>Pezizomycotina</taxon>
        <taxon>Sordariomycetes</taxon>
        <taxon>Sordariomycetidae</taxon>
        <taxon>Diaporthales</taxon>
        <taxon>Diaporthaceae</taxon>
        <taxon>Diaporthe</taxon>
    </lineage>
</organism>
<feature type="compositionally biased region" description="Polar residues" evidence="1">
    <location>
        <begin position="285"/>
        <end position="299"/>
    </location>
</feature>
<dbReference type="Proteomes" id="UP001583177">
    <property type="component" value="Unassembled WGS sequence"/>
</dbReference>
<accession>A0ABR3W140</accession>
<reference evidence="2 3" key="1">
    <citation type="journal article" date="2024" name="IMA Fungus">
        <title>IMA Genome - F19 : A genome assembly and annotation guide to empower mycologists, including annotated draft genome sequences of Ceratocystis pirilliformis, Diaporthe australafricana, Fusarium ophioides, Paecilomyces lecythidis, and Sporothrix stenoceras.</title>
        <authorList>
            <person name="Aylward J."/>
            <person name="Wilson A.M."/>
            <person name="Visagie C.M."/>
            <person name="Spraker J."/>
            <person name="Barnes I."/>
            <person name="Buitendag C."/>
            <person name="Ceriani C."/>
            <person name="Del Mar Angel L."/>
            <person name="du Plessis D."/>
            <person name="Fuchs T."/>
            <person name="Gasser K."/>
            <person name="Kramer D."/>
            <person name="Li W."/>
            <person name="Munsamy K."/>
            <person name="Piso A."/>
            <person name="Price J.L."/>
            <person name="Sonnekus B."/>
            <person name="Thomas C."/>
            <person name="van der Nest A."/>
            <person name="van Dijk A."/>
            <person name="van Heerden A."/>
            <person name="van Vuuren N."/>
            <person name="Yilmaz N."/>
            <person name="Duong T.A."/>
            <person name="van der Merwe N.A."/>
            <person name="Wingfield M.J."/>
            <person name="Wingfield B.D."/>
        </authorList>
    </citation>
    <scope>NUCLEOTIDE SEQUENCE [LARGE SCALE GENOMIC DNA]</scope>
    <source>
        <strain evidence="2 3">CMW 18300</strain>
    </source>
</reference>
<name>A0ABR3W140_9PEZI</name>
<proteinExistence type="predicted"/>
<feature type="compositionally biased region" description="Polar residues" evidence="1">
    <location>
        <begin position="205"/>
        <end position="220"/>
    </location>
</feature>
<keyword evidence="3" id="KW-1185">Reference proteome</keyword>